<sequence length="465" mass="53200">MKKISKYKKLYKDSIIFAIGNFGSKILSLILVPLYVRYLSTSEYGTIDIIITTTNIILPIMSFSIYEGALRFLFDKSLSKKRIVSTSLNISFLGIIVVFIIGFFLGNFIEKNFVFYSLFLVSFQSIQTLFAQIVRSLGDTKLYAINGIIYTFVMGLLNIVFLMIFHLGISGYFYALIITNICSIIFLLSFSKITSFIDVKVVDLSLAKEMLMYSIPLIPNALMWWIMNGVSRYSILYFWNAETNGLFAVANKLPSLVTLVTTIFFQAWQLFAIDMYERNDDDEIYNTVFNYFSSLLFLVASVLLGLLIPVMKIFISNDFFSAWVFTPPLILAAVLSSFANFFAIIYNTSKKTKGIFKTSMIAGVVNILMSITLIPFLGAFGAGVSSVVGFFIMWILRIRDSHNLIKLKINWNLLSKNFILIFFQMIFLYILEKENTLNLVQFIFVLLEIYINRDLFSILKKKGKI</sequence>
<keyword evidence="4 6" id="KW-1133">Transmembrane helix</keyword>
<proteinExistence type="predicted"/>
<dbReference type="RefSeq" id="WP_005470991.1">
    <property type="nucleotide sequence ID" value="NZ_JH376939.1"/>
</dbReference>
<keyword evidence="8" id="KW-1185">Reference proteome</keyword>
<evidence type="ECO:0000256" key="1">
    <source>
        <dbReference type="ARBA" id="ARBA00004651"/>
    </source>
</evidence>
<evidence type="ECO:0000256" key="4">
    <source>
        <dbReference type="ARBA" id="ARBA00022989"/>
    </source>
</evidence>
<accession>A0AA87K8G8</accession>
<dbReference type="PANTHER" id="PTHR30250:SF11">
    <property type="entry name" value="O-ANTIGEN TRANSPORTER-RELATED"/>
    <property type="match status" value="1"/>
</dbReference>
<feature type="transmembrane region" description="Helical" evidence="6">
    <location>
        <begin position="15"/>
        <end position="36"/>
    </location>
</feature>
<feature type="transmembrane region" description="Helical" evidence="6">
    <location>
        <begin position="86"/>
        <end position="107"/>
    </location>
</feature>
<dbReference type="PANTHER" id="PTHR30250">
    <property type="entry name" value="PST FAMILY PREDICTED COLANIC ACID TRANSPORTER"/>
    <property type="match status" value="1"/>
</dbReference>
<feature type="transmembrane region" description="Helical" evidence="6">
    <location>
        <begin position="288"/>
        <end position="308"/>
    </location>
</feature>
<feature type="transmembrane region" description="Helical" evidence="6">
    <location>
        <begin position="355"/>
        <end position="374"/>
    </location>
</feature>
<feature type="transmembrane region" description="Helical" evidence="6">
    <location>
        <begin position="113"/>
        <end position="131"/>
    </location>
</feature>
<dbReference type="InterPro" id="IPR050833">
    <property type="entry name" value="Poly_Biosynth_Transport"/>
</dbReference>
<protein>
    <recommendedName>
        <fullName evidence="9">Polysaccharide biosynthesis protein C-terminal domain-containing protein</fullName>
    </recommendedName>
</protein>
<feature type="transmembrane region" description="Helical" evidence="6">
    <location>
        <begin position="210"/>
        <end position="227"/>
    </location>
</feature>
<comment type="subcellular location">
    <subcellularLocation>
        <location evidence="1">Cell membrane</location>
        <topology evidence="1">Multi-pass membrane protein</topology>
    </subcellularLocation>
</comment>
<evidence type="ECO:0000256" key="5">
    <source>
        <dbReference type="ARBA" id="ARBA00023136"/>
    </source>
</evidence>
<evidence type="ECO:0000256" key="2">
    <source>
        <dbReference type="ARBA" id="ARBA00022475"/>
    </source>
</evidence>
<feature type="transmembrane region" description="Helical" evidence="6">
    <location>
        <begin position="171"/>
        <end position="190"/>
    </location>
</feature>
<evidence type="ECO:0000313" key="8">
    <source>
        <dbReference type="Proteomes" id="UP000004393"/>
    </source>
</evidence>
<dbReference type="AlphaFoldDB" id="A0AA87K8G8"/>
<dbReference type="Pfam" id="PF01943">
    <property type="entry name" value="Polysacc_synt"/>
    <property type="match status" value="1"/>
</dbReference>
<feature type="transmembrane region" description="Helical" evidence="6">
    <location>
        <begin position="256"/>
        <end position="276"/>
    </location>
</feature>
<evidence type="ECO:0000256" key="6">
    <source>
        <dbReference type="SAM" id="Phobius"/>
    </source>
</evidence>
<dbReference type="EMBL" id="ADLY01000020">
    <property type="protein sequence ID" value="EHG29848.1"/>
    <property type="molecule type" value="Genomic_DNA"/>
</dbReference>
<dbReference type="InterPro" id="IPR002797">
    <property type="entry name" value="Polysacc_synth"/>
</dbReference>
<evidence type="ECO:0008006" key="9">
    <source>
        <dbReference type="Google" id="ProtNLM"/>
    </source>
</evidence>
<organism evidence="7 8">
    <name type="scientific">Enterococcus saccharolyticus 30_1</name>
    <dbReference type="NCBI Taxonomy" id="742813"/>
    <lineage>
        <taxon>Bacteria</taxon>
        <taxon>Bacillati</taxon>
        <taxon>Bacillota</taxon>
        <taxon>Bacilli</taxon>
        <taxon>Lactobacillales</taxon>
        <taxon>Enterococcaceae</taxon>
        <taxon>Enterococcus</taxon>
    </lineage>
</organism>
<evidence type="ECO:0000313" key="7">
    <source>
        <dbReference type="EMBL" id="EHG29848.1"/>
    </source>
</evidence>
<feature type="transmembrane region" description="Helical" evidence="6">
    <location>
        <begin position="143"/>
        <end position="165"/>
    </location>
</feature>
<reference evidence="7 8" key="1">
    <citation type="submission" date="2011-10" db="EMBL/GenBank/DDBJ databases">
        <title>The Genome Sequence of Enterococcus saccharolyticus 30_1.</title>
        <authorList>
            <consortium name="The Broad Institute Genome Sequencing Platform"/>
            <person name="Earl A."/>
            <person name="Ward D."/>
            <person name="Feldgarden M."/>
            <person name="Gevers D."/>
            <person name="Daigneault M."/>
            <person name="Strauss J."/>
            <person name="Allen-Vercoe E."/>
            <person name="Young S.K."/>
            <person name="Zeng Q."/>
            <person name="Gargeya S."/>
            <person name="Fitzgerald M."/>
            <person name="Haas B."/>
            <person name="Abouelleil A."/>
            <person name="Alvarado L."/>
            <person name="Arachchi H.M."/>
            <person name="Berlin A."/>
            <person name="Brown A."/>
            <person name="Chapman S.B."/>
            <person name="Chen Z."/>
            <person name="Dunbar C."/>
            <person name="Freedman E."/>
            <person name="Gearin G."/>
            <person name="Gellesch M."/>
            <person name="Goldberg J."/>
            <person name="Griggs A."/>
            <person name="Gujja S."/>
            <person name="Heiman D."/>
            <person name="Howarth C."/>
            <person name="Larson L."/>
            <person name="Lui A."/>
            <person name="MacDonald P.J.P."/>
            <person name="Montmayeur A."/>
            <person name="Murphy C."/>
            <person name="Neiman D."/>
            <person name="Pearson M."/>
            <person name="Priest M."/>
            <person name="Roberts A."/>
            <person name="Saif S."/>
            <person name="Shea T."/>
            <person name="Shenoy N."/>
            <person name="Sisk P."/>
            <person name="Stolte C."/>
            <person name="Sykes S."/>
            <person name="Wortman J."/>
            <person name="Nusbaum C."/>
            <person name="Birren B."/>
        </authorList>
    </citation>
    <scope>NUCLEOTIDE SEQUENCE [LARGE SCALE GENOMIC DNA]</scope>
    <source>
        <strain evidence="7 8">30_1</strain>
    </source>
</reference>
<comment type="caution">
    <text evidence="7">The sequence shown here is derived from an EMBL/GenBank/DDBJ whole genome shotgun (WGS) entry which is preliminary data.</text>
</comment>
<feature type="transmembrane region" description="Helical" evidence="6">
    <location>
        <begin position="320"/>
        <end position="343"/>
    </location>
</feature>
<name>A0AA87K8G8_9ENTE</name>
<feature type="transmembrane region" description="Helical" evidence="6">
    <location>
        <begin position="409"/>
        <end position="431"/>
    </location>
</feature>
<keyword evidence="2" id="KW-1003">Cell membrane</keyword>
<keyword evidence="3 6" id="KW-0812">Transmembrane</keyword>
<keyword evidence="5 6" id="KW-0472">Membrane</keyword>
<dbReference type="Proteomes" id="UP000004393">
    <property type="component" value="Unassembled WGS sequence"/>
</dbReference>
<dbReference type="GO" id="GO:0005886">
    <property type="term" value="C:plasma membrane"/>
    <property type="evidence" value="ECO:0007669"/>
    <property type="project" value="UniProtKB-SubCell"/>
</dbReference>
<evidence type="ECO:0000256" key="3">
    <source>
        <dbReference type="ARBA" id="ARBA00022692"/>
    </source>
</evidence>
<gene>
    <name evidence="7" type="ORF">HMPREF9478_01016</name>
</gene>